<dbReference type="STRING" id="6216.A0A0R3SK62"/>
<evidence type="ECO:0000313" key="16">
    <source>
        <dbReference type="WBParaSite" id="HDID_0000532701-mRNA-1"/>
    </source>
</evidence>
<evidence type="ECO:0000256" key="6">
    <source>
        <dbReference type="ARBA" id="ARBA00022771"/>
    </source>
</evidence>
<dbReference type="InterPro" id="IPR013087">
    <property type="entry name" value="Znf_C2H2_type"/>
</dbReference>
<evidence type="ECO:0000256" key="10">
    <source>
        <dbReference type="SAM" id="MobiDB-lite"/>
    </source>
</evidence>
<feature type="compositionally biased region" description="Basic and acidic residues" evidence="10">
    <location>
        <begin position="102"/>
        <end position="118"/>
    </location>
</feature>
<dbReference type="GO" id="GO:0043021">
    <property type="term" value="F:ribonucleoprotein complex binding"/>
    <property type="evidence" value="ECO:0007669"/>
    <property type="project" value="UniProtKB-ARBA"/>
</dbReference>
<reference evidence="13 15" key="3">
    <citation type="submission" date="2019-07" db="EMBL/GenBank/DDBJ databases">
        <authorList>
            <person name="Jastrzebski P J."/>
            <person name="Paukszto L."/>
            <person name="Jastrzebski P J."/>
        </authorList>
    </citation>
    <scope>NUCLEOTIDE SEQUENCE [LARGE SCALE GENOMIC DNA]</scope>
    <source>
        <strain evidence="13 15">WMS-il1</strain>
    </source>
</reference>
<keyword evidence="5" id="KW-0479">Metal-binding</keyword>
<dbReference type="WBParaSite" id="HDID_0000532701-mRNA-1">
    <property type="protein sequence ID" value="HDID_0000532701-mRNA-1"/>
    <property type="gene ID" value="HDID_0000532701"/>
</dbReference>
<dbReference type="InterPro" id="IPR036236">
    <property type="entry name" value="Znf_C2H2_sf"/>
</dbReference>
<evidence type="ECO:0000256" key="4">
    <source>
        <dbReference type="ARBA" id="ARBA00022517"/>
    </source>
</evidence>
<evidence type="ECO:0000259" key="11">
    <source>
        <dbReference type="PROSITE" id="PS00028"/>
    </source>
</evidence>
<evidence type="ECO:0000256" key="9">
    <source>
        <dbReference type="ARBA" id="ARBA00038064"/>
    </source>
</evidence>
<dbReference type="FunFam" id="3.30.160.60:FF:000299">
    <property type="entry name" value="Zinc finger protein 593"/>
    <property type="match status" value="1"/>
</dbReference>
<dbReference type="InterPro" id="IPR022755">
    <property type="entry name" value="Znf_C2H2_jaz"/>
</dbReference>
<evidence type="ECO:0000256" key="2">
    <source>
        <dbReference type="ARBA" id="ARBA00004496"/>
    </source>
</evidence>
<dbReference type="PROSITE" id="PS00028">
    <property type="entry name" value="ZINC_FINGER_C2H2_1"/>
    <property type="match status" value="1"/>
</dbReference>
<dbReference type="Pfam" id="PF12171">
    <property type="entry name" value="zf-C2H2_jaz"/>
    <property type="match status" value="1"/>
</dbReference>
<dbReference type="SUPFAM" id="SSF57667">
    <property type="entry name" value="beta-beta-alpha zinc fingers"/>
    <property type="match status" value="1"/>
</dbReference>
<feature type="compositionally biased region" description="Basic and acidic residues" evidence="10">
    <location>
        <begin position="128"/>
        <end position="147"/>
    </location>
</feature>
<evidence type="ECO:0000313" key="14">
    <source>
        <dbReference type="Proteomes" id="UP000274504"/>
    </source>
</evidence>
<protein>
    <submittedName>
        <fullName evidence="16">C2H2-type domain-containing protein</fullName>
    </submittedName>
</protein>
<evidence type="ECO:0000256" key="8">
    <source>
        <dbReference type="ARBA" id="ARBA00023242"/>
    </source>
</evidence>
<comment type="subcellular location">
    <subcellularLocation>
        <location evidence="2">Cytoplasm</location>
    </subcellularLocation>
    <subcellularLocation>
        <location evidence="1">Nucleus</location>
    </subcellularLocation>
</comment>
<dbReference type="Proteomes" id="UP000274504">
    <property type="component" value="Unassembled WGS sequence"/>
</dbReference>
<sequence>MPRGSNMKIKYRTRDLDQIYEDKQPENINRRIEEATKIDEDKPALGQNYCLPCDKYFCEEKALQAHLKQKPHKRRLKALETEPHSQQIADWAAGVGPRKRKREETPTRSDKIVLEDPQHSTVRVGPRKGREMHPLDLEQMDTVHEEQSYLAVD</sequence>
<keyword evidence="4" id="KW-0690">Ribosome biogenesis</keyword>
<dbReference type="InterPro" id="IPR051879">
    <property type="entry name" value="C2H2-ZF_Maturation_Protein"/>
</dbReference>
<reference evidence="12 14" key="2">
    <citation type="submission" date="2018-11" db="EMBL/GenBank/DDBJ databases">
        <authorList>
            <consortium name="Pathogen Informatics"/>
        </authorList>
    </citation>
    <scope>NUCLEOTIDE SEQUENCE [LARGE SCALE GENOMIC DNA]</scope>
</reference>
<dbReference type="PANTHER" id="PTHR46095:SF1">
    <property type="entry name" value="ZINC FINGER PROTEIN 593"/>
    <property type="match status" value="1"/>
</dbReference>
<keyword evidence="15" id="KW-1185">Reference proteome</keyword>
<evidence type="ECO:0000256" key="5">
    <source>
        <dbReference type="ARBA" id="ARBA00022723"/>
    </source>
</evidence>
<feature type="region of interest" description="Disordered" evidence="10">
    <location>
        <begin position="79"/>
        <end position="153"/>
    </location>
</feature>
<evidence type="ECO:0000256" key="7">
    <source>
        <dbReference type="ARBA" id="ARBA00022833"/>
    </source>
</evidence>
<evidence type="ECO:0000256" key="1">
    <source>
        <dbReference type="ARBA" id="ARBA00004123"/>
    </source>
</evidence>
<dbReference type="Proteomes" id="UP000321570">
    <property type="component" value="Unassembled WGS sequence"/>
</dbReference>
<dbReference type="OrthoDB" id="24683at2759"/>
<reference evidence="16" key="1">
    <citation type="submission" date="2017-02" db="UniProtKB">
        <authorList>
            <consortium name="WormBaseParasite"/>
        </authorList>
    </citation>
    <scope>IDENTIFICATION</scope>
</reference>
<evidence type="ECO:0000313" key="15">
    <source>
        <dbReference type="Proteomes" id="UP000321570"/>
    </source>
</evidence>
<name>A0A0R3SK62_HYMDI</name>
<dbReference type="PANTHER" id="PTHR46095">
    <property type="entry name" value="ZINC FINGER PROTEIN 593"/>
    <property type="match status" value="1"/>
</dbReference>
<dbReference type="EMBL" id="UYSG01002634">
    <property type="protein sequence ID" value="VDL57643.1"/>
    <property type="molecule type" value="Genomic_DNA"/>
</dbReference>
<dbReference type="Gene3D" id="3.30.160.60">
    <property type="entry name" value="Classic Zinc Finger"/>
    <property type="match status" value="1"/>
</dbReference>
<gene>
    <name evidence="12" type="ORF">HDID_LOCUS5325</name>
    <name evidence="13" type="ORF">WMSIL1_LOCUS5541</name>
</gene>
<dbReference type="AlphaFoldDB" id="A0A0R3SK62"/>
<organism evidence="16">
    <name type="scientific">Hymenolepis diminuta</name>
    <name type="common">Rat tapeworm</name>
    <dbReference type="NCBI Taxonomy" id="6216"/>
    <lineage>
        <taxon>Eukaryota</taxon>
        <taxon>Metazoa</taxon>
        <taxon>Spiralia</taxon>
        <taxon>Lophotrochozoa</taxon>
        <taxon>Platyhelminthes</taxon>
        <taxon>Cestoda</taxon>
        <taxon>Eucestoda</taxon>
        <taxon>Cyclophyllidea</taxon>
        <taxon>Hymenolepididae</taxon>
        <taxon>Hymenolepis</taxon>
    </lineage>
</organism>
<accession>A0A0R3SK62</accession>
<dbReference type="GO" id="GO:0042254">
    <property type="term" value="P:ribosome biogenesis"/>
    <property type="evidence" value="ECO:0007669"/>
    <property type="project" value="UniProtKB-KW"/>
</dbReference>
<dbReference type="GO" id="GO:0005737">
    <property type="term" value="C:cytoplasm"/>
    <property type="evidence" value="ECO:0007669"/>
    <property type="project" value="UniProtKB-SubCell"/>
</dbReference>
<dbReference type="EMBL" id="CABIJS010000177">
    <property type="protein sequence ID" value="VUZ45639.1"/>
    <property type="molecule type" value="Genomic_DNA"/>
</dbReference>
<evidence type="ECO:0000313" key="12">
    <source>
        <dbReference type="EMBL" id="VDL57643.1"/>
    </source>
</evidence>
<evidence type="ECO:0000313" key="13">
    <source>
        <dbReference type="EMBL" id="VUZ45639.1"/>
    </source>
</evidence>
<keyword evidence="7" id="KW-0862">Zinc</keyword>
<keyword evidence="8" id="KW-0539">Nucleus</keyword>
<evidence type="ECO:0000256" key="3">
    <source>
        <dbReference type="ARBA" id="ARBA00022490"/>
    </source>
</evidence>
<proteinExistence type="inferred from homology"/>
<keyword evidence="6" id="KW-0863">Zinc-finger</keyword>
<dbReference type="GO" id="GO:0008270">
    <property type="term" value="F:zinc ion binding"/>
    <property type="evidence" value="ECO:0007669"/>
    <property type="project" value="UniProtKB-KW"/>
</dbReference>
<dbReference type="GO" id="GO:0005634">
    <property type="term" value="C:nucleus"/>
    <property type="evidence" value="ECO:0007669"/>
    <property type="project" value="UniProtKB-SubCell"/>
</dbReference>
<comment type="similarity">
    <text evidence="9">Belongs to the ZNF593/BUD20 C2H2-type zinc-finger protein family.</text>
</comment>
<keyword evidence="3" id="KW-0963">Cytoplasm</keyword>
<feature type="domain" description="C2H2-type" evidence="11">
    <location>
        <begin position="50"/>
        <end position="72"/>
    </location>
</feature>